<keyword evidence="1" id="KW-0175">Coiled coil</keyword>
<evidence type="ECO:0000313" key="6">
    <source>
        <dbReference type="EMBL" id="NDV12939.1"/>
    </source>
</evidence>
<keyword evidence="3" id="KW-1133">Transmembrane helix</keyword>
<evidence type="ECO:0000259" key="5">
    <source>
        <dbReference type="Pfam" id="PF25800"/>
    </source>
</evidence>
<dbReference type="RefSeq" id="WP_163316144.1">
    <property type="nucleotide sequence ID" value="NZ_JAAGAA010000006.1"/>
</dbReference>
<feature type="transmembrane region" description="Helical" evidence="3">
    <location>
        <begin position="509"/>
        <end position="531"/>
    </location>
</feature>
<dbReference type="InterPro" id="IPR036779">
    <property type="entry name" value="LysM_dom_sf"/>
</dbReference>
<keyword evidence="3" id="KW-0472">Membrane</keyword>
<evidence type="ECO:0000313" key="7">
    <source>
        <dbReference type="Proteomes" id="UP000482578"/>
    </source>
</evidence>
<feature type="region of interest" description="Disordered" evidence="2">
    <location>
        <begin position="127"/>
        <end position="160"/>
    </location>
</feature>
<protein>
    <recommendedName>
        <fullName evidence="5">FimV N-terminal domain-containing protein</fullName>
    </recommendedName>
</protein>
<dbReference type="InterPro" id="IPR057840">
    <property type="entry name" value="FimV_N"/>
</dbReference>
<accession>A0A6B2KSI9</accession>
<feature type="chain" id="PRO_5025450179" description="FimV N-terminal domain-containing protein" evidence="4">
    <location>
        <begin position="24"/>
        <end position="564"/>
    </location>
</feature>
<evidence type="ECO:0000256" key="4">
    <source>
        <dbReference type="SAM" id="SignalP"/>
    </source>
</evidence>
<keyword evidence="3" id="KW-0812">Transmembrane</keyword>
<gene>
    <name evidence="6" type="ORF">GZH52_09000</name>
</gene>
<feature type="coiled-coil region" evidence="1">
    <location>
        <begin position="460"/>
        <end position="494"/>
    </location>
</feature>
<keyword evidence="7" id="KW-1185">Reference proteome</keyword>
<reference evidence="6 7" key="1">
    <citation type="submission" date="2020-02" db="EMBL/GenBank/DDBJ databases">
        <authorList>
            <person name="Yang Z."/>
        </authorList>
    </citation>
    <scope>NUCLEOTIDE SEQUENCE [LARGE SCALE GENOMIC DNA]</scope>
    <source>
        <strain evidence="6 7">HX-7-9</strain>
    </source>
</reference>
<comment type="caution">
    <text evidence="6">The sequence shown here is derived from an EMBL/GenBank/DDBJ whole genome shotgun (WGS) entry which is preliminary data.</text>
</comment>
<dbReference type="Gene3D" id="3.10.350.10">
    <property type="entry name" value="LysM domain"/>
    <property type="match status" value="1"/>
</dbReference>
<sequence>MNSKTSSMLLLSMGATLSPLAEAGLGQVKILSSQQDNFRAQVLVDTIDSVFPPLVGLANPADYNGLGRNSPAANGLKFKVSPQADGRWLISIEGPPLAADEQLRFALELAWAGGRWIREYAVNGYQQPRATGKPPAAATTMDAPTATGQAPAANAPRPTPARGLGALLSVTPGQQPLRLEFSLAPALAELAGKGQAYFTARGNTPALRKALEHSTIEIVRGAEPKVVLRTYTPRDYPLEEAEVTLAAHLKDRTLRKHYALASHSAAPSDLLRLKHTPPARQAAAPERRWSDQARPQKAAKHVVQTGDTLSHLARHYFPAEPALAEQILFQQNPHAFSKNNRNLLLTGKPLMIPPTLAKVGLAQQKAPPARAIKVAQAKDQPFAPAPAADARPQSDAGQAIAAVETTAPLQAAAPATVPAPAIGQTSALTASGDSAATNPAASEAPQASVPAAALQTQDAQVRRQQLLQEAKQRLAALEAEVARVQARAQAAERTSLPTTTDEAVLDNAIIRYITTGMGGLAVLSLLAWQLARRRAARQREELEQMLHQAQAPRLEGAPAMLAPS</sequence>
<dbReference type="Pfam" id="PF25800">
    <property type="entry name" value="FimV_N"/>
    <property type="match status" value="1"/>
</dbReference>
<feature type="compositionally biased region" description="Polar residues" evidence="2">
    <location>
        <begin position="430"/>
        <end position="440"/>
    </location>
</feature>
<dbReference type="EMBL" id="JAAGAA010000006">
    <property type="protein sequence ID" value="NDV12939.1"/>
    <property type="molecule type" value="Genomic_DNA"/>
</dbReference>
<name>A0A6B2KSI9_9NEIS</name>
<dbReference type="AlphaFoldDB" id="A0A6B2KSI9"/>
<feature type="domain" description="FimV N-terminal" evidence="5">
    <location>
        <begin position="23"/>
        <end position="122"/>
    </location>
</feature>
<keyword evidence="4" id="KW-0732">Signal</keyword>
<dbReference type="Proteomes" id="UP000482578">
    <property type="component" value="Unassembled WGS sequence"/>
</dbReference>
<feature type="region of interest" description="Disordered" evidence="2">
    <location>
        <begin position="430"/>
        <end position="450"/>
    </location>
</feature>
<feature type="compositionally biased region" description="Low complexity" evidence="2">
    <location>
        <begin position="134"/>
        <end position="160"/>
    </location>
</feature>
<evidence type="ECO:0000256" key="2">
    <source>
        <dbReference type="SAM" id="MobiDB-lite"/>
    </source>
</evidence>
<evidence type="ECO:0000256" key="1">
    <source>
        <dbReference type="SAM" id="Coils"/>
    </source>
</evidence>
<feature type="signal peptide" evidence="4">
    <location>
        <begin position="1"/>
        <end position="23"/>
    </location>
</feature>
<evidence type="ECO:0000256" key="3">
    <source>
        <dbReference type="SAM" id="Phobius"/>
    </source>
</evidence>
<proteinExistence type="predicted"/>
<organism evidence="6 7">
    <name type="scientific">Crenobacter caeni</name>
    <dbReference type="NCBI Taxonomy" id="2705474"/>
    <lineage>
        <taxon>Bacteria</taxon>
        <taxon>Pseudomonadati</taxon>
        <taxon>Pseudomonadota</taxon>
        <taxon>Betaproteobacteria</taxon>
        <taxon>Neisseriales</taxon>
        <taxon>Neisseriaceae</taxon>
        <taxon>Crenobacter</taxon>
    </lineage>
</organism>